<feature type="transmembrane region" description="Helical" evidence="1">
    <location>
        <begin position="168"/>
        <end position="188"/>
    </location>
</feature>
<evidence type="ECO:0000256" key="1">
    <source>
        <dbReference type="SAM" id="Phobius"/>
    </source>
</evidence>
<feature type="transmembrane region" description="Helical" evidence="1">
    <location>
        <begin position="27"/>
        <end position="50"/>
    </location>
</feature>
<proteinExistence type="predicted"/>
<evidence type="ECO:0000313" key="3">
    <source>
        <dbReference type="Proteomes" id="UP000696413"/>
    </source>
</evidence>
<gene>
    <name evidence="2" type="ORF">KL859_01155</name>
</gene>
<comment type="caution">
    <text evidence="2">The sequence shown here is derived from an EMBL/GenBank/DDBJ whole genome shotgun (WGS) entry which is preliminary data.</text>
</comment>
<dbReference type="RefSeq" id="WP_214394125.1">
    <property type="nucleotide sequence ID" value="NZ_JAHBOL010000005.1"/>
</dbReference>
<keyword evidence="1" id="KW-1133">Transmembrane helix</keyword>
<name>A0ABS6HIP5_MYCGD</name>
<accession>A0ABS6HIP5</accession>
<keyword evidence="1" id="KW-0472">Membrane</keyword>
<dbReference type="Proteomes" id="UP000696413">
    <property type="component" value="Unassembled WGS sequence"/>
</dbReference>
<reference evidence="2 3" key="1">
    <citation type="submission" date="2021-05" db="EMBL/GenBank/DDBJ databases">
        <title>Draft Genome Sequences of Clinical Respiratory Isolates of Mycobacterium goodii Recovered in Ireland.</title>
        <authorList>
            <person name="Flanagan P.R."/>
            <person name="Mok S."/>
            <person name="Roycroft E."/>
            <person name="Rogers T.R."/>
            <person name="Fitzgibbon M."/>
        </authorList>
    </citation>
    <scope>NUCLEOTIDE SEQUENCE [LARGE SCALE GENOMIC DNA]</scope>
    <source>
        <strain evidence="2 3">14IE55</strain>
    </source>
</reference>
<keyword evidence="3" id="KW-1185">Reference proteome</keyword>
<keyword evidence="1" id="KW-0812">Transmembrane</keyword>
<feature type="transmembrane region" description="Helical" evidence="1">
    <location>
        <begin position="62"/>
        <end position="82"/>
    </location>
</feature>
<protein>
    <submittedName>
        <fullName evidence="2">GAP family protein</fullName>
    </submittedName>
</protein>
<dbReference type="EMBL" id="JAHBOM010000001">
    <property type="protein sequence ID" value="MBU8821480.1"/>
    <property type="molecule type" value="Genomic_DNA"/>
</dbReference>
<organism evidence="2 3">
    <name type="scientific">Mycolicibacterium goodii</name>
    <name type="common">Mycobacterium goodii</name>
    <dbReference type="NCBI Taxonomy" id="134601"/>
    <lineage>
        <taxon>Bacteria</taxon>
        <taxon>Bacillati</taxon>
        <taxon>Actinomycetota</taxon>
        <taxon>Actinomycetes</taxon>
        <taxon>Mycobacteriales</taxon>
        <taxon>Mycobacteriaceae</taxon>
        <taxon>Mycolicibacterium</taxon>
    </lineage>
</organism>
<sequence>MAIFFSPETLVVGLIIAGDKRVPRLAAFAYALGGILGIAFATGIGLWIAHASGTGNHSAPHHGWPSFLVRVAIASALLAIGIRRALNAMRHKPIPDIAEPEHRPSRLRTALTNRFLGLDPRADLPVPRRVLRAGLAGFAMCGLHPKVFPIAIAAGHQIVQIARPGERALGIVLFAVIAAIPALLPAIIDVVKPGATVGIKEGYERVMKVHGRWCTIAVTPPAPAPPVTASTAALTSSRRTRRMILSTAAAASPAPTPISTAVGWSLTTLTRSDTGGAFRQRDRPGETGLGSPTFGLISGHYLVDQVIGPALTGDPRSHVPYALGLFVTSPRQHVADLFDHPAHTEQ</sequence>
<evidence type="ECO:0000313" key="2">
    <source>
        <dbReference type="EMBL" id="MBU8821480.1"/>
    </source>
</evidence>